<dbReference type="RefSeq" id="WP_194370350.1">
    <property type="nucleotide sequence ID" value="NZ_CP063767.1"/>
</dbReference>
<protein>
    <submittedName>
        <fullName evidence="2">MBL fold metallo-hydrolase</fullName>
    </submittedName>
</protein>
<gene>
    <name evidence="2" type="ORF">INP52_07080</name>
</gene>
<reference evidence="2 3" key="1">
    <citation type="submission" date="2020-10" db="EMBL/GenBank/DDBJ databases">
        <title>Olsenella immobilis sp.nov., isolated from the mud in a fermentation cellar used for the production of Chinese strong-flavoured liquor.</title>
        <authorList>
            <person name="Lu L."/>
        </authorList>
    </citation>
    <scope>NUCLEOTIDE SEQUENCE [LARGE SCALE GENOMIC DNA]</scope>
    <source>
        <strain evidence="2 3">LZLJ-2</strain>
    </source>
</reference>
<accession>A0A7S7M7J5</accession>
<evidence type="ECO:0000259" key="1">
    <source>
        <dbReference type="SMART" id="SM00849"/>
    </source>
</evidence>
<keyword evidence="3" id="KW-1185">Reference proteome</keyword>
<dbReference type="SMART" id="SM00849">
    <property type="entry name" value="Lactamase_B"/>
    <property type="match status" value="1"/>
</dbReference>
<dbReference type="InterPro" id="IPR001279">
    <property type="entry name" value="Metallo-B-lactamas"/>
</dbReference>
<dbReference type="Gene3D" id="3.60.15.10">
    <property type="entry name" value="Ribonuclease Z/Hydroxyacylglutathione hydrolase-like"/>
    <property type="match status" value="1"/>
</dbReference>
<sequence length="281" mass="30661">MTDPIQVDELDHGVFALSDPLGCRSYLVVGERRAALVDTMSGVGDVRAVAKALAGGQPVDVLLTYRHPDHASGAYRFERVAMTAGEDGHWEETEKNASAFCVAALDGGLIETANVWPVRPQRRPRVTHVGEKDRLDLGGLSLTRVLLPGHTNASAGYLCPERAVLFSGDAVRPIMCLRFEESLPLSAWRRALAKMEGLDFERFYTGHHAHAFCKADLASFDKAARFAQGARGFAWQHGIVDSWTGICHLCPCKTYDAGSPDFRAVITAPGERSARLARVPY</sequence>
<dbReference type="KEGG" id="tio:INP52_07080"/>
<organism evidence="2 3">
    <name type="scientific">Thermophilibacter immobilis</name>
    <dbReference type="NCBI Taxonomy" id="2779519"/>
    <lineage>
        <taxon>Bacteria</taxon>
        <taxon>Bacillati</taxon>
        <taxon>Actinomycetota</taxon>
        <taxon>Coriobacteriia</taxon>
        <taxon>Coriobacteriales</taxon>
        <taxon>Atopobiaceae</taxon>
        <taxon>Thermophilibacter</taxon>
    </lineage>
</organism>
<dbReference type="AlphaFoldDB" id="A0A7S7M7J5"/>
<feature type="domain" description="Metallo-beta-lactamase" evidence="1">
    <location>
        <begin position="22"/>
        <end position="207"/>
    </location>
</feature>
<evidence type="ECO:0000313" key="2">
    <source>
        <dbReference type="EMBL" id="QOY60177.1"/>
    </source>
</evidence>
<dbReference type="InterPro" id="IPR050855">
    <property type="entry name" value="NDM-1-like"/>
</dbReference>
<evidence type="ECO:0000313" key="3">
    <source>
        <dbReference type="Proteomes" id="UP000593735"/>
    </source>
</evidence>
<dbReference type="SUPFAM" id="SSF56281">
    <property type="entry name" value="Metallo-hydrolase/oxidoreductase"/>
    <property type="match status" value="1"/>
</dbReference>
<keyword evidence="2" id="KW-0378">Hydrolase</keyword>
<dbReference type="EMBL" id="CP063767">
    <property type="protein sequence ID" value="QOY60177.1"/>
    <property type="molecule type" value="Genomic_DNA"/>
</dbReference>
<dbReference type="Pfam" id="PF00753">
    <property type="entry name" value="Lactamase_B"/>
    <property type="match status" value="1"/>
</dbReference>
<name>A0A7S7M7J5_9ACTN</name>
<dbReference type="InterPro" id="IPR036866">
    <property type="entry name" value="RibonucZ/Hydroxyglut_hydro"/>
</dbReference>
<dbReference type="PANTHER" id="PTHR42951:SF22">
    <property type="entry name" value="METALLO BETA-LACTAMASE SUPERFAMILY LIPOPROTEIN"/>
    <property type="match status" value="1"/>
</dbReference>
<dbReference type="PANTHER" id="PTHR42951">
    <property type="entry name" value="METALLO-BETA-LACTAMASE DOMAIN-CONTAINING"/>
    <property type="match status" value="1"/>
</dbReference>
<dbReference type="Proteomes" id="UP000593735">
    <property type="component" value="Chromosome"/>
</dbReference>
<dbReference type="GO" id="GO:0016787">
    <property type="term" value="F:hydrolase activity"/>
    <property type="evidence" value="ECO:0007669"/>
    <property type="project" value="UniProtKB-KW"/>
</dbReference>
<proteinExistence type="predicted"/>